<accession>A0A8S1E4D2</accession>
<sequence>MKSLAACLFLAAVVAAALARPAEQGIELQSLQDVMPTTNLLAQDLDLLAQMGQQPVVKYNPQDRPTRASPLAHIIADIIDIKYQLGRAFLSRFFTLSAY</sequence>
<feature type="chain" id="PRO_5035892359" evidence="1">
    <location>
        <begin position="20"/>
        <end position="99"/>
    </location>
</feature>
<reference evidence="2 3" key="1">
    <citation type="submission" date="2020-04" db="EMBL/GenBank/DDBJ databases">
        <authorList>
            <person name="Alioto T."/>
            <person name="Alioto T."/>
            <person name="Gomez Garrido J."/>
        </authorList>
    </citation>
    <scope>NUCLEOTIDE SEQUENCE [LARGE SCALE GENOMIC DNA]</scope>
</reference>
<organism evidence="2 3">
    <name type="scientific">Cloeon dipterum</name>
    <dbReference type="NCBI Taxonomy" id="197152"/>
    <lineage>
        <taxon>Eukaryota</taxon>
        <taxon>Metazoa</taxon>
        <taxon>Ecdysozoa</taxon>
        <taxon>Arthropoda</taxon>
        <taxon>Hexapoda</taxon>
        <taxon>Insecta</taxon>
        <taxon>Pterygota</taxon>
        <taxon>Palaeoptera</taxon>
        <taxon>Ephemeroptera</taxon>
        <taxon>Pisciforma</taxon>
        <taxon>Baetidae</taxon>
        <taxon>Cloeon</taxon>
    </lineage>
</organism>
<comment type="caution">
    <text evidence="2">The sequence shown here is derived from an EMBL/GenBank/DDBJ whole genome shotgun (WGS) entry which is preliminary data.</text>
</comment>
<dbReference type="EMBL" id="CADEPI010000621">
    <property type="protein sequence ID" value="CAB3387763.1"/>
    <property type="molecule type" value="Genomic_DNA"/>
</dbReference>
<evidence type="ECO:0000313" key="3">
    <source>
        <dbReference type="Proteomes" id="UP000494165"/>
    </source>
</evidence>
<dbReference type="Proteomes" id="UP000494165">
    <property type="component" value="Unassembled WGS sequence"/>
</dbReference>
<dbReference type="OrthoDB" id="26518at2759"/>
<name>A0A8S1E4D2_9INSE</name>
<gene>
    <name evidence="2" type="ORF">CLODIP_2_CD00959</name>
</gene>
<keyword evidence="1" id="KW-0732">Signal</keyword>
<keyword evidence="3" id="KW-1185">Reference proteome</keyword>
<proteinExistence type="predicted"/>
<feature type="signal peptide" evidence="1">
    <location>
        <begin position="1"/>
        <end position="19"/>
    </location>
</feature>
<protein>
    <submittedName>
        <fullName evidence="2">Uncharacterized protein</fullName>
    </submittedName>
</protein>
<evidence type="ECO:0000256" key="1">
    <source>
        <dbReference type="SAM" id="SignalP"/>
    </source>
</evidence>
<dbReference type="AlphaFoldDB" id="A0A8S1E4D2"/>
<evidence type="ECO:0000313" key="2">
    <source>
        <dbReference type="EMBL" id="CAB3387763.1"/>
    </source>
</evidence>